<sequence length="218" mass="24902">MLDVPPPFFDYTTSENIEEITRQQLAIIADLGGGATDISCHTFRFVADDKHHCLPRLTETILGIETSGGSQKLTERFKQELNQQRGVSELCDGLQGSENDVLEAFVKGFDAAKQLYDYEHHESSFRPHFNKAYCRRHRGDVDLSTSDDRITISGSMMQRMFDPWLADVVGMLEKCVDRVKRQVEPDSTHRDRPDWSWTATIHCEEAQGPFLEEKAECM</sequence>
<accession>A0A0D2BPL3</accession>
<name>A0A0D2BPL3_9EURO</name>
<dbReference type="STRING" id="348802.A0A0D2BPL3"/>
<dbReference type="Proteomes" id="UP000054342">
    <property type="component" value="Unassembled WGS sequence"/>
</dbReference>
<proteinExistence type="predicted"/>
<dbReference type="AlphaFoldDB" id="A0A0D2BPL3"/>
<evidence type="ECO:0000313" key="2">
    <source>
        <dbReference type="Proteomes" id="UP000054342"/>
    </source>
</evidence>
<protein>
    <submittedName>
        <fullName evidence="1">Uncharacterized protein</fullName>
    </submittedName>
</protein>
<evidence type="ECO:0000313" key="1">
    <source>
        <dbReference type="EMBL" id="KIW54491.1"/>
    </source>
</evidence>
<gene>
    <name evidence="1" type="ORF">PV05_06846</name>
</gene>
<reference evidence="1 2" key="1">
    <citation type="submission" date="2015-01" db="EMBL/GenBank/DDBJ databases">
        <title>The Genome Sequence of Exophiala xenobiotica CBS118157.</title>
        <authorList>
            <consortium name="The Broad Institute Genomics Platform"/>
            <person name="Cuomo C."/>
            <person name="de Hoog S."/>
            <person name="Gorbushina A."/>
            <person name="Stielow B."/>
            <person name="Teixiera M."/>
            <person name="Abouelleil A."/>
            <person name="Chapman S.B."/>
            <person name="Priest M."/>
            <person name="Young S.K."/>
            <person name="Wortman J."/>
            <person name="Nusbaum C."/>
            <person name="Birren B."/>
        </authorList>
    </citation>
    <scope>NUCLEOTIDE SEQUENCE [LARGE SCALE GENOMIC DNA]</scope>
    <source>
        <strain evidence="1 2">CBS 118157</strain>
    </source>
</reference>
<dbReference type="GeneID" id="25328754"/>
<dbReference type="OrthoDB" id="4161272at2759"/>
<dbReference type="EMBL" id="KN847320">
    <property type="protein sequence ID" value="KIW54491.1"/>
    <property type="molecule type" value="Genomic_DNA"/>
</dbReference>
<organism evidence="1 2">
    <name type="scientific">Exophiala xenobiotica</name>
    <dbReference type="NCBI Taxonomy" id="348802"/>
    <lineage>
        <taxon>Eukaryota</taxon>
        <taxon>Fungi</taxon>
        <taxon>Dikarya</taxon>
        <taxon>Ascomycota</taxon>
        <taxon>Pezizomycotina</taxon>
        <taxon>Eurotiomycetes</taxon>
        <taxon>Chaetothyriomycetidae</taxon>
        <taxon>Chaetothyriales</taxon>
        <taxon>Herpotrichiellaceae</taxon>
        <taxon>Exophiala</taxon>
    </lineage>
</organism>
<keyword evidence="2" id="KW-1185">Reference proteome</keyword>
<dbReference type="RefSeq" id="XP_013315075.1">
    <property type="nucleotide sequence ID" value="XM_013459621.1"/>
</dbReference>
<dbReference type="HOGENOM" id="CLU_1266905_0_0_1"/>